<proteinExistence type="predicted"/>
<evidence type="ECO:0000313" key="2">
    <source>
        <dbReference type="Proteomes" id="UP001281410"/>
    </source>
</evidence>
<evidence type="ECO:0000313" key="1">
    <source>
        <dbReference type="EMBL" id="KAK3220035.1"/>
    </source>
</evidence>
<sequence>MNSFKGSQVNICTGSGNAIGCQDDSASASTIDALFPDGMLPGELDLTEHFALLTSKVKHLVGFSVSSEMAACSDVI</sequence>
<reference evidence="1" key="1">
    <citation type="journal article" date="2023" name="Plant J.">
        <title>Genome sequences and population genomics provide insights into the demographic history, inbreeding, and mutation load of two 'living fossil' tree species of Dipteronia.</title>
        <authorList>
            <person name="Feng Y."/>
            <person name="Comes H.P."/>
            <person name="Chen J."/>
            <person name="Zhu S."/>
            <person name="Lu R."/>
            <person name="Zhang X."/>
            <person name="Li P."/>
            <person name="Qiu J."/>
            <person name="Olsen K.M."/>
            <person name="Qiu Y."/>
        </authorList>
    </citation>
    <scope>NUCLEOTIDE SEQUENCE</scope>
    <source>
        <strain evidence="1">NBL</strain>
    </source>
</reference>
<name>A0AAE0AM05_9ROSI</name>
<gene>
    <name evidence="1" type="ORF">Dsin_014005</name>
</gene>
<organism evidence="1 2">
    <name type="scientific">Dipteronia sinensis</name>
    <dbReference type="NCBI Taxonomy" id="43782"/>
    <lineage>
        <taxon>Eukaryota</taxon>
        <taxon>Viridiplantae</taxon>
        <taxon>Streptophyta</taxon>
        <taxon>Embryophyta</taxon>
        <taxon>Tracheophyta</taxon>
        <taxon>Spermatophyta</taxon>
        <taxon>Magnoliopsida</taxon>
        <taxon>eudicotyledons</taxon>
        <taxon>Gunneridae</taxon>
        <taxon>Pentapetalae</taxon>
        <taxon>rosids</taxon>
        <taxon>malvids</taxon>
        <taxon>Sapindales</taxon>
        <taxon>Sapindaceae</taxon>
        <taxon>Hippocastanoideae</taxon>
        <taxon>Acereae</taxon>
        <taxon>Dipteronia</taxon>
    </lineage>
</organism>
<accession>A0AAE0AM05</accession>
<dbReference type="AlphaFoldDB" id="A0AAE0AM05"/>
<comment type="caution">
    <text evidence="1">The sequence shown here is derived from an EMBL/GenBank/DDBJ whole genome shotgun (WGS) entry which is preliminary data.</text>
</comment>
<protein>
    <submittedName>
        <fullName evidence="1">Uncharacterized protein</fullName>
    </submittedName>
</protein>
<dbReference type="EMBL" id="JANJYJ010000004">
    <property type="protein sequence ID" value="KAK3220035.1"/>
    <property type="molecule type" value="Genomic_DNA"/>
</dbReference>
<keyword evidence="2" id="KW-1185">Reference proteome</keyword>
<dbReference type="Proteomes" id="UP001281410">
    <property type="component" value="Unassembled WGS sequence"/>
</dbReference>